<reference evidence="2 3" key="1">
    <citation type="submission" date="2019-07" db="EMBL/GenBank/DDBJ databases">
        <title>The pathways for chlorine oxyanion respiration interact through the shared metabolite chlorate.</title>
        <authorList>
            <person name="Barnum T.P."/>
            <person name="Cheng Y."/>
            <person name="Hill K.A."/>
            <person name="Lucas L.N."/>
            <person name="Carlson H.K."/>
            <person name="Coates J.D."/>
        </authorList>
    </citation>
    <scope>NUCLEOTIDE SEQUENCE [LARGE SCALE GENOMIC DNA]</scope>
    <source>
        <strain evidence="2">BK-3</strain>
    </source>
</reference>
<evidence type="ECO:0000313" key="3">
    <source>
        <dbReference type="Proteomes" id="UP000317355"/>
    </source>
</evidence>
<feature type="region of interest" description="Disordered" evidence="1">
    <location>
        <begin position="51"/>
        <end position="75"/>
    </location>
</feature>
<sequence>MVFQAYRGKFNQKHPFWVMTVLIISFFVTPFSVMAAGDDDYLSALNQEAKKVGEKDATPEGSVSTGESRGNTVSRDTFETELKEKYAGSSLFYSKLPEATQEEIYLDYRDGVSISVLRKKIMDRFLHR</sequence>
<proteinExistence type="predicted"/>
<evidence type="ECO:0000313" key="2">
    <source>
        <dbReference type="EMBL" id="TVT58589.1"/>
    </source>
</evidence>
<protein>
    <submittedName>
        <fullName evidence="2">Uncharacterized protein</fullName>
    </submittedName>
</protein>
<feature type="compositionally biased region" description="Polar residues" evidence="1">
    <location>
        <begin position="61"/>
        <end position="75"/>
    </location>
</feature>
<organism evidence="2 3">
    <name type="scientific">Sedimenticola thiotaurini</name>
    <dbReference type="NCBI Taxonomy" id="1543721"/>
    <lineage>
        <taxon>Bacteria</taxon>
        <taxon>Pseudomonadati</taxon>
        <taxon>Pseudomonadota</taxon>
        <taxon>Gammaproteobacteria</taxon>
        <taxon>Chromatiales</taxon>
        <taxon>Sedimenticolaceae</taxon>
        <taxon>Sedimenticola</taxon>
    </lineage>
</organism>
<dbReference type="AlphaFoldDB" id="A0A558DC41"/>
<dbReference type="EMBL" id="VMRY01000009">
    <property type="protein sequence ID" value="TVT58589.1"/>
    <property type="molecule type" value="Genomic_DNA"/>
</dbReference>
<evidence type="ECO:0000256" key="1">
    <source>
        <dbReference type="SAM" id="MobiDB-lite"/>
    </source>
</evidence>
<gene>
    <name evidence="2" type="ORF">FHK82_04265</name>
</gene>
<comment type="caution">
    <text evidence="2">The sequence shown here is derived from an EMBL/GenBank/DDBJ whole genome shotgun (WGS) entry which is preliminary data.</text>
</comment>
<name>A0A558DC41_9GAMM</name>
<dbReference type="Proteomes" id="UP000317355">
    <property type="component" value="Unassembled WGS sequence"/>
</dbReference>
<accession>A0A558DC41</accession>